<reference evidence="4 5" key="1">
    <citation type="journal article" date="2022" name="Res Sq">
        <title>Evolution of multicellular longitudinally dividing oral cavity symbionts (Neisseriaceae).</title>
        <authorList>
            <person name="Nyongesa S."/>
            <person name="Weber P."/>
            <person name="Bernet E."/>
            <person name="Pullido F."/>
            <person name="Nieckarz M."/>
            <person name="Delaby M."/>
            <person name="Nieves C."/>
            <person name="Viehboeck T."/>
            <person name="Krause N."/>
            <person name="Rivera-Millot A."/>
            <person name="Nakamura A."/>
            <person name="Vischer N."/>
            <person name="VanNieuwenhze M."/>
            <person name="Brun Y."/>
            <person name="Cava F."/>
            <person name="Bulgheresi S."/>
            <person name="Veyrier F."/>
        </authorList>
    </citation>
    <scope>NUCLEOTIDE SEQUENCE [LARGE SCALE GENOMIC DNA]</scope>
    <source>
        <strain evidence="4 5">CCUG 63373m</strain>
    </source>
</reference>
<dbReference type="EMBL" id="CP091508">
    <property type="protein sequence ID" value="UOO82951.1"/>
    <property type="molecule type" value="Genomic_DNA"/>
</dbReference>
<feature type="domain" description="PilX/PilW C-terminal" evidence="2">
    <location>
        <begin position="91"/>
        <end position="178"/>
    </location>
</feature>
<protein>
    <submittedName>
        <fullName evidence="4">PilX N-terminal domain-containing pilus assembly protein</fullName>
    </submittedName>
</protein>
<sequence>MRRPCHLNHAKAPQQGFALFIVLMMMIVIAFLVVAVTQSYNTEMRIGSNDADRKMAMSLAEAALRRGEGDIADLGNPAFTQNCTGGLCTLAGAQAATQGSVTIGADSSNVAAWERQCGNSGCLESNGRVYAAGSEVSRPPRYIIEFIDAKTDDRMIYRVTARAWGRNANTVVTVQSYVEVAS</sequence>
<evidence type="ECO:0000259" key="2">
    <source>
        <dbReference type="Pfam" id="PF13681"/>
    </source>
</evidence>
<keyword evidence="5" id="KW-1185">Reference proteome</keyword>
<name>A0ABY4DV85_9NEIS</name>
<feature type="transmembrane region" description="Helical" evidence="1">
    <location>
        <begin position="17"/>
        <end position="36"/>
    </location>
</feature>
<proteinExistence type="predicted"/>
<evidence type="ECO:0000256" key="1">
    <source>
        <dbReference type="SAM" id="Phobius"/>
    </source>
</evidence>
<keyword evidence="1" id="KW-0812">Transmembrane</keyword>
<dbReference type="Pfam" id="PF13681">
    <property type="entry name" value="PilX"/>
    <property type="match status" value="1"/>
</dbReference>
<organism evidence="4 5">
    <name type="scientific">Uruburuella testudinis</name>
    <dbReference type="NCBI Taxonomy" id="1282863"/>
    <lineage>
        <taxon>Bacteria</taxon>
        <taxon>Pseudomonadati</taxon>
        <taxon>Pseudomonadota</taxon>
        <taxon>Betaproteobacteria</taxon>
        <taxon>Neisseriales</taxon>
        <taxon>Neisseriaceae</taxon>
        <taxon>Uruburuella</taxon>
    </lineage>
</organism>
<dbReference type="InterPro" id="IPR025205">
    <property type="entry name" value="PilX/PilW_C"/>
</dbReference>
<gene>
    <name evidence="4" type="ORF">LVJ83_05675</name>
</gene>
<evidence type="ECO:0000313" key="5">
    <source>
        <dbReference type="Proteomes" id="UP000829817"/>
    </source>
</evidence>
<dbReference type="RefSeq" id="WP_244787152.1">
    <property type="nucleotide sequence ID" value="NZ_CP091508.1"/>
</dbReference>
<evidence type="ECO:0000259" key="3">
    <source>
        <dbReference type="Pfam" id="PF14341"/>
    </source>
</evidence>
<keyword evidence="1" id="KW-1133">Transmembrane helix</keyword>
<evidence type="ECO:0000313" key="4">
    <source>
        <dbReference type="EMBL" id="UOO82951.1"/>
    </source>
</evidence>
<keyword evidence="1" id="KW-0472">Membrane</keyword>
<dbReference type="Proteomes" id="UP000829817">
    <property type="component" value="Chromosome"/>
</dbReference>
<feature type="domain" description="Type 4 fimbrial biogenesis protein PilX N-terminal" evidence="3">
    <location>
        <begin position="15"/>
        <end position="65"/>
    </location>
</feature>
<accession>A0ABY4DV85</accession>
<dbReference type="InterPro" id="IPR025746">
    <property type="entry name" value="PilX_N_dom"/>
</dbReference>
<dbReference type="Pfam" id="PF14341">
    <property type="entry name" value="PilX_N"/>
    <property type="match status" value="1"/>
</dbReference>